<keyword evidence="1" id="KW-1133">Transmembrane helix</keyword>
<dbReference type="EMBL" id="NUUQ01000024">
    <property type="protein sequence ID" value="PHG59332.1"/>
    <property type="molecule type" value="Genomic_DNA"/>
</dbReference>
<keyword evidence="1" id="KW-0472">Membrane</keyword>
<evidence type="ECO:0000313" key="2">
    <source>
        <dbReference type="EMBL" id="PHG59332.1"/>
    </source>
</evidence>
<evidence type="ECO:0000313" key="3">
    <source>
        <dbReference type="Proteomes" id="UP000222503"/>
    </source>
</evidence>
<keyword evidence="1" id="KW-0812">Transmembrane</keyword>
<gene>
    <name evidence="2" type="ORF">COI65_17995</name>
</gene>
<protein>
    <submittedName>
        <fullName evidence="2">Uncharacterized protein</fullName>
    </submittedName>
</protein>
<feature type="transmembrane region" description="Helical" evidence="1">
    <location>
        <begin position="87"/>
        <end position="108"/>
    </location>
</feature>
<accession>A0A2B6U5D2</accession>
<feature type="transmembrane region" description="Helical" evidence="1">
    <location>
        <begin position="140"/>
        <end position="158"/>
    </location>
</feature>
<reference evidence="2 3" key="1">
    <citation type="submission" date="2017-09" db="EMBL/GenBank/DDBJ databases">
        <title>Large-scale bioinformatics analysis of Bacillus genomes uncovers conserved roles of natural products in bacterial physiology.</title>
        <authorList>
            <consortium name="Agbiome Team Llc"/>
            <person name="Bleich R.M."/>
            <person name="Grubbs K.J."/>
            <person name="Santa Maria K.C."/>
            <person name="Allen S.E."/>
            <person name="Farag S."/>
            <person name="Shank E.A."/>
            <person name="Bowers A."/>
        </authorList>
    </citation>
    <scope>NUCLEOTIDE SEQUENCE [LARGE SCALE GENOMIC DNA]</scope>
    <source>
        <strain evidence="2 3">AFS029838</strain>
    </source>
</reference>
<dbReference type="Proteomes" id="UP000222503">
    <property type="component" value="Unassembled WGS sequence"/>
</dbReference>
<comment type="caution">
    <text evidence="2">The sequence shown here is derived from an EMBL/GenBank/DDBJ whole genome shotgun (WGS) entry which is preliminary data.</text>
</comment>
<organism evidence="2 3">
    <name type="scientific">Bacillus wiedmannii</name>
    <dbReference type="NCBI Taxonomy" id="1890302"/>
    <lineage>
        <taxon>Bacteria</taxon>
        <taxon>Bacillati</taxon>
        <taxon>Bacillota</taxon>
        <taxon>Bacilli</taxon>
        <taxon>Bacillales</taxon>
        <taxon>Bacillaceae</taxon>
        <taxon>Bacillus</taxon>
        <taxon>Bacillus cereus group</taxon>
    </lineage>
</organism>
<dbReference type="AlphaFoldDB" id="A0A2B6U5D2"/>
<name>A0A2B6U5D2_9BACI</name>
<proteinExistence type="predicted"/>
<sequence>MSVVNTNEQVQNNSINTRIQEDARMRGIEKSRSIYSYLNEEYTRFKKGNNLREVEKFKEYIDSEIRDKKQLNLYYSMLVSYIDTAKIIFQIYTILATFVGIVVSILIATTAQLAQISSKVGGENIDYVKTIMDIVGNSNMNIILIPCIVFPVILILAIRNHRIIYKANLFLAILGSIKEDREQD</sequence>
<evidence type="ECO:0000256" key="1">
    <source>
        <dbReference type="SAM" id="Phobius"/>
    </source>
</evidence>